<dbReference type="InterPro" id="IPR004839">
    <property type="entry name" value="Aminotransferase_I/II_large"/>
</dbReference>
<keyword evidence="5" id="KW-0804">Transcription</keyword>
<name>A0ABU6K1F6_9RHOO</name>
<accession>A0ABU6K1F6</accession>
<dbReference type="Gene3D" id="1.10.10.10">
    <property type="entry name" value="Winged helix-like DNA-binding domain superfamily/Winged helix DNA-binding domain"/>
    <property type="match status" value="1"/>
</dbReference>
<evidence type="ECO:0000256" key="2">
    <source>
        <dbReference type="ARBA" id="ARBA00022898"/>
    </source>
</evidence>
<dbReference type="PANTHER" id="PTHR46577:SF2">
    <property type="entry name" value="TRANSCRIPTIONAL REGULATORY PROTEIN"/>
    <property type="match status" value="1"/>
</dbReference>
<gene>
    <name evidence="7" type="ORF">VVD49_07175</name>
</gene>
<feature type="domain" description="HTH gntR-type" evidence="6">
    <location>
        <begin position="11"/>
        <end position="79"/>
    </location>
</feature>
<evidence type="ECO:0000256" key="1">
    <source>
        <dbReference type="ARBA" id="ARBA00005384"/>
    </source>
</evidence>
<keyword evidence="8" id="KW-1185">Reference proteome</keyword>
<keyword evidence="7" id="KW-0808">Transferase</keyword>
<evidence type="ECO:0000313" key="8">
    <source>
        <dbReference type="Proteomes" id="UP001331561"/>
    </source>
</evidence>
<sequence>MQLSLSNQNPLPLVEQIVGAVRGQIDDRVLRPGARLPAIRQFAENHGISRFTVVEAYDRLVAQGYLLSKRGAGFFVAAREETAAAALPAVQRQRAIDVAWLMRRAFSDADGVLKASVGWLPPGWLDSEAVAKAVRQQSRSDHAARFGCYGEPNGFRPLREHLRVMLAGQGIEAHPDQIVLTQGATQALDIVARYFIRPGDTVLVDDPGYFTLFGALRLLGANLIGVPRNEGGPDVEALEQLSAQHKPKLFITHSVLHNPTGINLNAATAYRVLQVAERHDFTIVEDDTYADLHAGQAARMASLDQLRRVIFIGTFSKTLSSNLRVGYLACTQDLAHELADVKLLTSLGTSEFTEQVIHRLLTEGHHRKHVERLQTRLAENTARAARMLESAGLRFRYPDGGMFLWACVPGMDDATPLAELAEKSNIVLAPGKIFRPQLQASPYIRINVAYANDVRLERFLGNALK</sequence>
<dbReference type="CDD" id="cd07377">
    <property type="entry name" value="WHTH_GntR"/>
    <property type="match status" value="1"/>
</dbReference>
<dbReference type="InterPro" id="IPR051446">
    <property type="entry name" value="HTH_trans_reg/aminotransferase"/>
</dbReference>
<dbReference type="Pfam" id="PF00392">
    <property type="entry name" value="GntR"/>
    <property type="match status" value="1"/>
</dbReference>
<evidence type="ECO:0000259" key="6">
    <source>
        <dbReference type="PROSITE" id="PS50949"/>
    </source>
</evidence>
<dbReference type="InterPro" id="IPR036388">
    <property type="entry name" value="WH-like_DNA-bd_sf"/>
</dbReference>
<dbReference type="InterPro" id="IPR015424">
    <property type="entry name" value="PyrdxlP-dep_Trfase"/>
</dbReference>
<comment type="similarity">
    <text evidence="1">In the C-terminal section; belongs to the class-I pyridoxal-phosphate-dependent aminotransferase family.</text>
</comment>
<dbReference type="InterPro" id="IPR000524">
    <property type="entry name" value="Tscrpt_reg_HTH_GntR"/>
</dbReference>
<dbReference type="PANTHER" id="PTHR46577">
    <property type="entry name" value="HTH-TYPE TRANSCRIPTIONAL REGULATORY PROTEIN GABR"/>
    <property type="match status" value="1"/>
</dbReference>
<dbReference type="PRINTS" id="PR00035">
    <property type="entry name" value="HTHGNTR"/>
</dbReference>
<dbReference type="Proteomes" id="UP001331561">
    <property type="component" value="Unassembled WGS sequence"/>
</dbReference>
<dbReference type="RefSeq" id="WP_327598454.1">
    <property type="nucleotide sequence ID" value="NZ_JAYXHS010000001.1"/>
</dbReference>
<comment type="caution">
    <text evidence="7">The sequence shown here is derived from an EMBL/GenBank/DDBJ whole genome shotgun (WGS) entry which is preliminary data.</text>
</comment>
<dbReference type="InterPro" id="IPR015422">
    <property type="entry name" value="PyrdxlP-dep_Trfase_small"/>
</dbReference>
<evidence type="ECO:0000256" key="3">
    <source>
        <dbReference type="ARBA" id="ARBA00023015"/>
    </source>
</evidence>
<evidence type="ECO:0000313" key="7">
    <source>
        <dbReference type="EMBL" id="MEC5385501.1"/>
    </source>
</evidence>
<dbReference type="InterPro" id="IPR036390">
    <property type="entry name" value="WH_DNA-bd_sf"/>
</dbReference>
<dbReference type="CDD" id="cd00609">
    <property type="entry name" value="AAT_like"/>
    <property type="match status" value="1"/>
</dbReference>
<organism evidence="7 8">
    <name type="scientific">Uliginosibacterium silvisoli</name>
    <dbReference type="NCBI Taxonomy" id="3114758"/>
    <lineage>
        <taxon>Bacteria</taxon>
        <taxon>Pseudomonadati</taxon>
        <taxon>Pseudomonadota</taxon>
        <taxon>Betaproteobacteria</taxon>
        <taxon>Rhodocyclales</taxon>
        <taxon>Zoogloeaceae</taxon>
        <taxon>Uliginosibacterium</taxon>
    </lineage>
</organism>
<protein>
    <submittedName>
        <fullName evidence="7">PLP-dependent aminotransferase family protein</fullName>
    </submittedName>
</protein>
<dbReference type="InterPro" id="IPR015421">
    <property type="entry name" value="PyrdxlP-dep_Trfase_major"/>
</dbReference>
<dbReference type="SUPFAM" id="SSF53383">
    <property type="entry name" value="PLP-dependent transferases"/>
    <property type="match status" value="1"/>
</dbReference>
<dbReference type="GO" id="GO:0008483">
    <property type="term" value="F:transaminase activity"/>
    <property type="evidence" value="ECO:0007669"/>
    <property type="project" value="UniProtKB-KW"/>
</dbReference>
<keyword evidence="3" id="KW-0805">Transcription regulation</keyword>
<dbReference type="Gene3D" id="3.90.1150.10">
    <property type="entry name" value="Aspartate Aminotransferase, domain 1"/>
    <property type="match status" value="1"/>
</dbReference>
<keyword evidence="4" id="KW-0238">DNA-binding</keyword>
<keyword evidence="2" id="KW-0663">Pyridoxal phosphate</keyword>
<evidence type="ECO:0000256" key="5">
    <source>
        <dbReference type="ARBA" id="ARBA00023163"/>
    </source>
</evidence>
<dbReference type="EMBL" id="JAYXHS010000001">
    <property type="protein sequence ID" value="MEC5385501.1"/>
    <property type="molecule type" value="Genomic_DNA"/>
</dbReference>
<dbReference type="Gene3D" id="3.40.640.10">
    <property type="entry name" value="Type I PLP-dependent aspartate aminotransferase-like (Major domain)"/>
    <property type="match status" value="1"/>
</dbReference>
<dbReference type="Pfam" id="PF00155">
    <property type="entry name" value="Aminotran_1_2"/>
    <property type="match status" value="1"/>
</dbReference>
<proteinExistence type="inferred from homology"/>
<dbReference type="PROSITE" id="PS50949">
    <property type="entry name" value="HTH_GNTR"/>
    <property type="match status" value="1"/>
</dbReference>
<dbReference type="SUPFAM" id="SSF46785">
    <property type="entry name" value="Winged helix' DNA-binding domain"/>
    <property type="match status" value="1"/>
</dbReference>
<evidence type="ECO:0000256" key="4">
    <source>
        <dbReference type="ARBA" id="ARBA00023125"/>
    </source>
</evidence>
<dbReference type="SMART" id="SM00345">
    <property type="entry name" value="HTH_GNTR"/>
    <property type="match status" value="1"/>
</dbReference>
<reference evidence="7 8" key="1">
    <citation type="submission" date="2024-01" db="EMBL/GenBank/DDBJ databases">
        <title>Uliginosibacterium soil sp. nov.</title>
        <authorList>
            <person name="Lv Y."/>
        </authorList>
    </citation>
    <scope>NUCLEOTIDE SEQUENCE [LARGE SCALE GENOMIC DNA]</scope>
    <source>
        <strain evidence="7 8">H3</strain>
    </source>
</reference>
<keyword evidence="7" id="KW-0032">Aminotransferase</keyword>